<feature type="region of interest" description="Disordered" evidence="1">
    <location>
        <begin position="376"/>
        <end position="403"/>
    </location>
</feature>
<feature type="compositionally biased region" description="Basic and acidic residues" evidence="1">
    <location>
        <begin position="380"/>
        <end position="397"/>
    </location>
</feature>
<reference evidence="3" key="1">
    <citation type="submission" date="2017-03" db="EMBL/GenBank/DDBJ databases">
        <title>Phytopthora megakarya and P. palmivora, two closely related causual agents of cacao black pod achieved similar genome size and gene model numbers by different mechanisms.</title>
        <authorList>
            <person name="Ali S."/>
            <person name="Shao J."/>
            <person name="Larry D.J."/>
            <person name="Kronmiller B."/>
            <person name="Shen D."/>
            <person name="Strem M.D."/>
            <person name="Melnick R.L."/>
            <person name="Guiltinan M.J."/>
            <person name="Tyler B.M."/>
            <person name="Meinhardt L.W."/>
            <person name="Bailey B.A."/>
        </authorList>
    </citation>
    <scope>NUCLEOTIDE SEQUENCE [LARGE SCALE GENOMIC DNA]</scope>
    <source>
        <strain evidence="3">zdho120</strain>
    </source>
</reference>
<evidence type="ECO:0000256" key="1">
    <source>
        <dbReference type="SAM" id="MobiDB-lite"/>
    </source>
</evidence>
<dbReference type="STRING" id="4795.A0A225WCF3"/>
<dbReference type="EMBL" id="NBNE01001129">
    <property type="protein sequence ID" value="OWZ15411.1"/>
    <property type="molecule type" value="Genomic_DNA"/>
</dbReference>
<gene>
    <name evidence="2" type="ORF">PHMEG_00010950</name>
</gene>
<keyword evidence="3" id="KW-1185">Reference proteome</keyword>
<dbReference type="OrthoDB" id="108345at2759"/>
<accession>A0A225WCF3</accession>
<protein>
    <submittedName>
        <fullName evidence="2">Uncharacterized protein</fullName>
    </submittedName>
</protein>
<proteinExistence type="predicted"/>
<dbReference type="Proteomes" id="UP000198211">
    <property type="component" value="Unassembled WGS sequence"/>
</dbReference>
<comment type="caution">
    <text evidence="2">The sequence shown here is derived from an EMBL/GenBank/DDBJ whole genome shotgun (WGS) entry which is preliminary data.</text>
</comment>
<name>A0A225WCF3_9STRA</name>
<evidence type="ECO:0000313" key="3">
    <source>
        <dbReference type="Proteomes" id="UP000198211"/>
    </source>
</evidence>
<sequence length="536" mass="59104">MFKNNEPKRPHVCQHQARATVVKAFERSLASESTNMEHLSIGAGEVFFIRFIRVKISDEVALSLFPDGVPTTCPLLALALALITQESQCATLLNFLPVKSKDVPGELTKSIPLLDLLGDSSTLGPSQVSSTNCSTSAKPVAGIHALVYHLLDRVAGPVVGEDALASHSFRRGGAQNANASSVLTAQWIFDRGAWNLTTTSKAFTYVFNTPKEDHQVAKVLSGMSPQQAVVLPSLYIFDSVTQEQIREVGCKLFNASHGLANKTFNLNSAVVDVVTATIIHHYPSLMKFNTDAPAVKTIQRCTEVSGVTMTCLLAWSQQLARSTAHTKPIADDIMGGNAKAKVVFDHQSDLIERLIEVNRNLEARVNLLGSTNTYAAGKTSAREDQEKRPRDKDENVPVKRRRRSKTTPLVDTWFAWYTAVPRGWPCTNKHKTSDSKRIVAFMRLFIDDGYVLEDSSPNYKENVRQLGELASQETIAFQSAQGIPSKGSNVVLKALRQLHREGILNDRIFAYQQRLAVNRIVDPASSHFQRALIVRS</sequence>
<organism evidence="2 3">
    <name type="scientific">Phytophthora megakarya</name>
    <dbReference type="NCBI Taxonomy" id="4795"/>
    <lineage>
        <taxon>Eukaryota</taxon>
        <taxon>Sar</taxon>
        <taxon>Stramenopiles</taxon>
        <taxon>Oomycota</taxon>
        <taxon>Peronosporomycetes</taxon>
        <taxon>Peronosporales</taxon>
        <taxon>Peronosporaceae</taxon>
        <taxon>Phytophthora</taxon>
    </lineage>
</organism>
<dbReference type="AlphaFoldDB" id="A0A225WCF3"/>
<evidence type="ECO:0000313" key="2">
    <source>
        <dbReference type="EMBL" id="OWZ15411.1"/>
    </source>
</evidence>